<dbReference type="Pfam" id="PF16344">
    <property type="entry name" value="FecR_C"/>
    <property type="match status" value="1"/>
</dbReference>
<dbReference type="Pfam" id="PF04773">
    <property type="entry name" value="FecR"/>
    <property type="match status" value="1"/>
</dbReference>
<dbReference type="PANTHER" id="PTHR30273">
    <property type="entry name" value="PERIPLASMIC SIGNAL SENSOR AND SIGMA FACTOR ACTIVATOR FECR-RELATED"/>
    <property type="match status" value="1"/>
</dbReference>
<dbReference type="Proteomes" id="UP000196036">
    <property type="component" value="Unassembled WGS sequence"/>
</dbReference>
<keyword evidence="1" id="KW-0812">Transmembrane</keyword>
<evidence type="ECO:0000313" key="8">
    <source>
        <dbReference type="Proteomes" id="UP000196036"/>
    </source>
</evidence>
<feature type="domain" description="Protein FecR C-terminal" evidence="3">
    <location>
        <begin position="255"/>
        <end position="324"/>
    </location>
</feature>
<dbReference type="PANTHER" id="PTHR30273:SF2">
    <property type="entry name" value="PROTEIN FECR"/>
    <property type="match status" value="1"/>
</dbReference>
<proteinExistence type="predicted"/>
<dbReference type="PIRSF" id="PIRSF018266">
    <property type="entry name" value="FecR"/>
    <property type="match status" value="1"/>
</dbReference>
<evidence type="ECO:0000313" key="10">
    <source>
        <dbReference type="Proteomes" id="UP000434604"/>
    </source>
</evidence>
<name>A0A1Y4VT60_9BACE</name>
<feature type="domain" description="FecR protein" evidence="2">
    <location>
        <begin position="118"/>
        <end position="210"/>
    </location>
</feature>
<dbReference type="GO" id="GO:0016989">
    <property type="term" value="F:sigma factor antagonist activity"/>
    <property type="evidence" value="ECO:0007669"/>
    <property type="project" value="TreeGrafter"/>
</dbReference>
<organism evidence="6 8">
    <name type="scientific">Bacteroides xylanisolvens</name>
    <dbReference type="NCBI Taxonomy" id="371601"/>
    <lineage>
        <taxon>Bacteria</taxon>
        <taxon>Pseudomonadati</taxon>
        <taxon>Bacteroidota</taxon>
        <taxon>Bacteroidia</taxon>
        <taxon>Bacteroidales</taxon>
        <taxon>Bacteroidaceae</taxon>
        <taxon>Bacteroides</taxon>
    </lineage>
</organism>
<dbReference type="Gene3D" id="2.60.120.1440">
    <property type="match status" value="1"/>
</dbReference>
<dbReference type="EMBL" id="QRYV01000028">
    <property type="protein sequence ID" value="RGV14143.1"/>
    <property type="molecule type" value="Genomic_DNA"/>
</dbReference>
<evidence type="ECO:0000313" key="5">
    <source>
        <dbReference type="EMBL" id="MCA4703856.1"/>
    </source>
</evidence>
<evidence type="ECO:0000313" key="6">
    <source>
        <dbReference type="EMBL" id="OUQ73881.1"/>
    </source>
</evidence>
<accession>A0A1Y4VT60</accession>
<dbReference type="EMBL" id="WDED01000011">
    <property type="protein sequence ID" value="KAB6148023.1"/>
    <property type="molecule type" value="Genomic_DNA"/>
</dbReference>
<reference evidence="4 10" key="4">
    <citation type="journal article" date="2019" name="Nat. Med.">
        <title>A library of human gut bacterial isolates paired with longitudinal multiomics data enables mechanistic microbiome research.</title>
        <authorList>
            <person name="Poyet M."/>
            <person name="Groussin M."/>
            <person name="Gibbons S.M."/>
            <person name="Avila-Pacheco J."/>
            <person name="Jiang X."/>
            <person name="Kearney S.M."/>
            <person name="Perrotta A.R."/>
            <person name="Berdy B."/>
            <person name="Zhao S."/>
            <person name="Lieberman T.D."/>
            <person name="Swanson P.K."/>
            <person name="Smith M."/>
            <person name="Roesemann S."/>
            <person name="Alexander J.E."/>
            <person name="Rich S.A."/>
            <person name="Livny J."/>
            <person name="Vlamakis H."/>
            <person name="Clish C."/>
            <person name="Bullock K."/>
            <person name="Deik A."/>
            <person name="Scott J."/>
            <person name="Pierce K.A."/>
            <person name="Xavier R.J."/>
            <person name="Alm E.J."/>
        </authorList>
    </citation>
    <scope>NUCLEOTIDE SEQUENCE [LARGE SCALE GENOMIC DNA]</scope>
    <source>
        <strain evidence="4 10">BIOML-A58</strain>
    </source>
</reference>
<comment type="caution">
    <text evidence="6">The sequence shown here is derived from an EMBL/GenBank/DDBJ whole genome shotgun (WGS) entry which is preliminary data.</text>
</comment>
<dbReference type="InterPro" id="IPR032508">
    <property type="entry name" value="FecR_C"/>
</dbReference>
<reference evidence="6" key="2">
    <citation type="journal article" date="2018" name="BMC Genomics">
        <title>Whole genome sequencing and function prediction of 133 gut anaerobes isolated from chicken caecum in pure cultures.</title>
        <authorList>
            <person name="Medvecky M."/>
            <person name="Cejkova D."/>
            <person name="Polansky O."/>
            <person name="Karasova D."/>
            <person name="Kubasova T."/>
            <person name="Cizek A."/>
            <person name="Rychlik I."/>
        </authorList>
    </citation>
    <scope>NUCLEOTIDE SEQUENCE</scope>
    <source>
        <strain evidence="6">An109</strain>
    </source>
</reference>
<evidence type="ECO:0000259" key="3">
    <source>
        <dbReference type="Pfam" id="PF16344"/>
    </source>
</evidence>
<feature type="transmembrane region" description="Helical" evidence="1">
    <location>
        <begin position="83"/>
        <end position="103"/>
    </location>
</feature>
<sequence length="325" mass="37186">MKDYIRQIIRIFTNSSLDKTTREEVHQWLVSPEHADEKEAALHELWIETEGRPSKNMHESLKAVYRKAGVTASQKRQRYYLKFTRYAAAVTLLVLSVSATYFLTKAEYSEIAMVENYTRAGEMLYIDLPDGSKVQTNSGTLLLYPEKFTGNTRTVFLLGEANFKVKPNPEKPFIVRSNTLSVTALGTEFNVAAYSDKNEIVATLLEGKVRVVCGIEGEKYILHPGQQVSYLKNTGASYLTDANVEDVTAWQRGMLVFRSVTVKDMMITLQRKYNITIQYNEARFNNDKYNFRFSEKATIQEVFAVMKEVIGGFEYTVENDVYTIQ</sequence>
<reference evidence="8" key="1">
    <citation type="submission" date="2017-04" db="EMBL/GenBank/DDBJ databases">
        <title>Function of individual gut microbiota members based on whole genome sequencing of pure cultures obtained from chicken caecum.</title>
        <authorList>
            <person name="Medvecky M."/>
            <person name="Cejkova D."/>
            <person name="Polansky O."/>
            <person name="Karasova D."/>
            <person name="Kubasova T."/>
            <person name="Cizek A."/>
            <person name="Rychlik I."/>
        </authorList>
    </citation>
    <scope>NUCLEOTIDE SEQUENCE [LARGE SCALE GENOMIC DNA]</scope>
    <source>
        <strain evidence="8">An109</strain>
    </source>
</reference>
<keyword evidence="1" id="KW-1133">Transmembrane helix</keyword>
<dbReference type="InterPro" id="IPR006860">
    <property type="entry name" value="FecR"/>
</dbReference>
<evidence type="ECO:0000256" key="1">
    <source>
        <dbReference type="SAM" id="Phobius"/>
    </source>
</evidence>
<gene>
    <name evidence="6" type="ORF">B5E52_01410</name>
    <name evidence="7" type="ORF">DWW25_12815</name>
    <name evidence="4" type="ORF">GA398_08700</name>
    <name evidence="5" type="ORF">LD004_09520</name>
</gene>
<evidence type="ECO:0000313" key="4">
    <source>
        <dbReference type="EMBL" id="KAB6148023.1"/>
    </source>
</evidence>
<evidence type="ECO:0000259" key="2">
    <source>
        <dbReference type="Pfam" id="PF04773"/>
    </source>
</evidence>
<dbReference type="EMBL" id="NFLW01000002">
    <property type="protein sequence ID" value="OUQ73881.1"/>
    <property type="molecule type" value="Genomic_DNA"/>
</dbReference>
<dbReference type="RefSeq" id="WP_087317200.1">
    <property type="nucleotide sequence ID" value="NZ_BAABZH010000002.1"/>
</dbReference>
<dbReference type="Proteomes" id="UP001198461">
    <property type="component" value="Unassembled WGS sequence"/>
</dbReference>
<dbReference type="InterPro" id="IPR012373">
    <property type="entry name" value="Ferrdict_sens_TM"/>
</dbReference>
<reference evidence="7 9" key="3">
    <citation type="submission" date="2018-08" db="EMBL/GenBank/DDBJ databases">
        <title>A genome reference for cultivated species of the human gut microbiota.</title>
        <authorList>
            <person name="Zou Y."/>
            <person name="Xue W."/>
            <person name="Luo G."/>
        </authorList>
    </citation>
    <scope>NUCLEOTIDE SEQUENCE [LARGE SCALE GENOMIC DNA]</scope>
    <source>
        <strain evidence="7 9">AF14-7</strain>
    </source>
</reference>
<keyword evidence="1" id="KW-0472">Membrane</keyword>
<protein>
    <submittedName>
        <fullName evidence="6">Anti-sigma factor</fullName>
    </submittedName>
    <submittedName>
        <fullName evidence="4">DUF4974 domain-containing protein</fullName>
    </submittedName>
    <submittedName>
        <fullName evidence="5">FecR domain-containing protein</fullName>
    </submittedName>
    <submittedName>
        <fullName evidence="7">FecR family protein</fullName>
    </submittedName>
</protein>
<reference evidence="5" key="5">
    <citation type="submission" date="2023-08" db="EMBL/GenBank/DDBJ databases">
        <title>Mucin Metabolism Genes Underlie the Key Renovations of Bacteroides xylanisolvens Genomes in Captive Great Apes.</title>
        <authorList>
            <person name="Nishida A.H."/>
        </authorList>
    </citation>
    <scope>NUCLEOTIDE SEQUENCE</scope>
    <source>
        <strain evidence="5">P13.H9</strain>
    </source>
</reference>
<dbReference type="AlphaFoldDB" id="A0A1Y4VT60"/>
<evidence type="ECO:0000313" key="9">
    <source>
        <dbReference type="Proteomes" id="UP000283369"/>
    </source>
</evidence>
<dbReference type="Proteomes" id="UP000283369">
    <property type="component" value="Unassembled WGS sequence"/>
</dbReference>
<dbReference type="Proteomes" id="UP000434604">
    <property type="component" value="Unassembled WGS sequence"/>
</dbReference>
<evidence type="ECO:0000313" key="7">
    <source>
        <dbReference type="EMBL" id="RGV14143.1"/>
    </source>
</evidence>
<dbReference type="Gene3D" id="3.55.50.30">
    <property type="match status" value="1"/>
</dbReference>
<dbReference type="EMBL" id="JAIWYE010000018">
    <property type="protein sequence ID" value="MCA4703856.1"/>
    <property type="molecule type" value="Genomic_DNA"/>
</dbReference>